<dbReference type="Gene3D" id="1.20.1440.170">
    <property type="entry name" value="Translation machinery-associated protein 16-like"/>
    <property type="match status" value="1"/>
</dbReference>
<dbReference type="GO" id="GO:0005634">
    <property type="term" value="C:nucleus"/>
    <property type="evidence" value="ECO:0007669"/>
    <property type="project" value="TreeGrafter"/>
</dbReference>
<dbReference type="AlphaFoldDB" id="A0A023GEG5"/>
<organism evidence="3">
    <name type="scientific">Amblyomma triste</name>
    <name type="common">Neotropical tick</name>
    <dbReference type="NCBI Taxonomy" id="251400"/>
    <lineage>
        <taxon>Eukaryota</taxon>
        <taxon>Metazoa</taxon>
        <taxon>Ecdysozoa</taxon>
        <taxon>Arthropoda</taxon>
        <taxon>Chelicerata</taxon>
        <taxon>Arachnida</taxon>
        <taxon>Acari</taxon>
        <taxon>Parasitiformes</taxon>
        <taxon>Ixodida</taxon>
        <taxon>Ixodoidea</taxon>
        <taxon>Ixodidae</taxon>
        <taxon>Amblyomminae</taxon>
        <taxon>Amblyomma</taxon>
    </lineage>
</organism>
<accession>A0A023GEG5</accession>
<sequence length="182" mass="20680">ERQLALGQDAMPKANQAEKKRRIQARTSRPVHPNSRKAQQMARKKIHKDKVAARKKDLALKLKTKLQKLAWFRENLSGVSTGPLTSSELGALIEKYFQRFSSEIEHVNNIQQIRGNVTQFSGRLDAIKMTLDKEIGDYSSCGIEVPDLVSAESFKAFMEWDGQDVSYLPKVTMRVFSKAMLQ</sequence>
<name>A0A023GEG5_AMBTT</name>
<feature type="region of interest" description="Disordered" evidence="2">
    <location>
        <begin position="1"/>
        <end position="48"/>
    </location>
</feature>
<protein>
    <recommendedName>
        <fullName evidence="4">Translation machinery-associated protein 16</fullName>
    </recommendedName>
</protein>
<evidence type="ECO:0000256" key="1">
    <source>
        <dbReference type="ARBA" id="ARBA00034127"/>
    </source>
</evidence>
<dbReference type="EMBL" id="GBBM01004045">
    <property type="protein sequence ID" value="JAC31373.1"/>
    <property type="molecule type" value="mRNA"/>
</dbReference>
<evidence type="ECO:0008006" key="4">
    <source>
        <dbReference type="Google" id="ProtNLM"/>
    </source>
</evidence>
<feature type="non-terminal residue" evidence="3">
    <location>
        <position position="1"/>
    </location>
</feature>
<reference evidence="3" key="1">
    <citation type="submission" date="2014-03" db="EMBL/GenBank/DDBJ databases">
        <title>The sialotranscriptome of Amblyomma triste, Amblyomma parvum and Amblyomma cajennense ticks, uncovered by 454-based RNA-seq.</title>
        <authorList>
            <person name="Garcia G.R."/>
            <person name="Gardinassi L.G."/>
            <person name="Ribeiro J.M."/>
            <person name="Anatriello E."/>
            <person name="Ferreira B.R."/>
            <person name="Moreira H.N."/>
            <person name="Mafra C."/>
            <person name="Olegario M.M."/>
            <person name="Szabo P.J."/>
            <person name="Miranda-Santos I.K."/>
            <person name="Maruyama S.R."/>
        </authorList>
    </citation>
    <scope>NUCLEOTIDE SEQUENCE</scope>
    <source>
        <strain evidence="3">Mato Grasso do Sul</strain>
        <tissue evidence="3">Salivary glands</tissue>
    </source>
</reference>
<dbReference type="Pfam" id="PF11176">
    <property type="entry name" value="Tma16"/>
    <property type="match status" value="1"/>
</dbReference>
<dbReference type="InterPro" id="IPR038356">
    <property type="entry name" value="Tma16_sf"/>
</dbReference>
<dbReference type="PANTHER" id="PTHR13349">
    <property type="entry name" value="TRANSLATION MACHINERY-ASSOCIATED PROTEIN 16"/>
    <property type="match status" value="1"/>
</dbReference>
<dbReference type="PANTHER" id="PTHR13349:SF2">
    <property type="entry name" value="TRANSLATION MACHINERY-ASSOCIATED PROTEIN 16"/>
    <property type="match status" value="1"/>
</dbReference>
<evidence type="ECO:0000256" key="2">
    <source>
        <dbReference type="SAM" id="MobiDB-lite"/>
    </source>
</evidence>
<evidence type="ECO:0000313" key="3">
    <source>
        <dbReference type="EMBL" id="JAC31373.1"/>
    </source>
</evidence>
<dbReference type="InterPro" id="IPR021346">
    <property type="entry name" value="Tma16"/>
</dbReference>
<comment type="similarity">
    <text evidence="1">Belongs to the TMA16 family.</text>
</comment>
<proteinExistence type="evidence at transcript level"/>